<dbReference type="Pfam" id="PF13581">
    <property type="entry name" value="HATPase_c_2"/>
    <property type="match status" value="1"/>
</dbReference>
<evidence type="ECO:0000256" key="1">
    <source>
        <dbReference type="ARBA" id="ARBA00022527"/>
    </source>
</evidence>
<feature type="domain" description="Histidine kinase/HSP90-like ATPase" evidence="2">
    <location>
        <begin position="12"/>
        <end position="134"/>
    </location>
</feature>
<dbReference type="PANTHER" id="PTHR35526:SF3">
    <property type="entry name" value="ANTI-SIGMA-F FACTOR RSBW"/>
    <property type="match status" value="1"/>
</dbReference>
<accession>A0ABP8UIY1</accession>
<name>A0ABP8UIY1_9ACTN</name>
<keyword evidence="1" id="KW-0808">Transferase</keyword>
<keyword evidence="1" id="KW-0723">Serine/threonine-protein kinase</keyword>
<keyword evidence="4" id="KW-1185">Reference proteome</keyword>
<dbReference type="InterPro" id="IPR036890">
    <property type="entry name" value="HATPase_C_sf"/>
</dbReference>
<dbReference type="InterPro" id="IPR050267">
    <property type="entry name" value="Anti-sigma-factor_SerPK"/>
</dbReference>
<comment type="caution">
    <text evidence="3">The sequence shown here is derived from an EMBL/GenBank/DDBJ whole genome shotgun (WGS) entry which is preliminary data.</text>
</comment>
<dbReference type="InterPro" id="IPR003594">
    <property type="entry name" value="HATPase_dom"/>
</dbReference>
<organism evidence="3 4">
    <name type="scientific">Actinoallomurus vinaceus</name>
    <dbReference type="NCBI Taxonomy" id="1080074"/>
    <lineage>
        <taxon>Bacteria</taxon>
        <taxon>Bacillati</taxon>
        <taxon>Actinomycetota</taxon>
        <taxon>Actinomycetes</taxon>
        <taxon>Streptosporangiales</taxon>
        <taxon>Thermomonosporaceae</taxon>
        <taxon>Actinoallomurus</taxon>
    </lineage>
</organism>
<dbReference type="Proteomes" id="UP001501442">
    <property type="component" value="Unassembled WGS sequence"/>
</dbReference>
<evidence type="ECO:0000259" key="2">
    <source>
        <dbReference type="Pfam" id="PF13581"/>
    </source>
</evidence>
<evidence type="ECO:0000313" key="4">
    <source>
        <dbReference type="Proteomes" id="UP001501442"/>
    </source>
</evidence>
<dbReference type="Gene3D" id="3.30.565.10">
    <property type="entry name" value="Histidine kinase-like ATPase, C-terminal domain"/>
    <property type="match status" value="1"/>
</dbReference>
<reference evidence="4" key="1">
    <citation type="journal article" date="2019" name="Int. J. Syst. Evol. Microbiol.">
        <title>The Global Catalogue of Microorganisms (GCM) 10K type strain sequencing project: providing services to taxonomists for standard genome sequencing and annotation.</title>
        <authorList>
            <consortium name="The Broad Institute Genomics Platform"/>
            <consortium name="The Broad Institute Genome Sequencing Center for Infectious Disease"/>
            <person name="Wu L."/>
            <person name="Ma J."/>
        </authorList>
    </citation>
    <scope>NUCLEOTIDE SEQUENCE [LARGE SCALE GENOMIC DNA]</scope>
    <source>
        <strain evidence="4">JCM 17939</strain>
    </source>
</reference>
<dbReference type="CDD" id="cd16936">
    <property type="entry name" value="HATPase_RsbW-like"/>
    <property type="match status" value="1"/>
</dbReference>
<keyword evidence="3" id="KW-0067">ATP-binding</keyword>
<keyword evidence="1" id="KW-0418">Kinase</keyword>
<protein>
    <submittedName>
        <fullName evidence="3">ATP-binding protein</fullName>
    </submittedName>
</protein>
<keyword evidence="3" id="KW-0547">Nucleotide-binding</keyword>
<dbReference type="PANTHER" id="PTHR35526">
    <property type="entry name" value="ANTI-SIGMA-F FACTOR RSBW-RELATED"/>
    <property type="match status" value="1"/>
</dbReference>
<dbReference type="EMBL" id="BAABHK010000009">
    <property type="protein sequence ID" value="GAA4631551.1"/>
    <property type="molecule type" value="Genomic_DNA"/>
</dbReference>
<dbReference type="GO" id="GO:0005524">
    <property type="term" value="F:ATP binding"/>
    <property type="evidence" value="ECO:0007669"/>
    <property type="project" value="UniProtKB-KW"/>
</dbReference>
<dbReference type="SUPFAM" id="SSF55874">
    <property type="entry name" value="ATPase domain of HSP90 chaperone/DNA topoisomerase II/histidine kinase"/>
    <property type="match status" value="1"/>
</dbReference>
<sequence length="135" mass="14605">MDNLPMSQALSFTATESTVPAIRRWVSIVIGEFGRHDRCSDAELIISELATNAVKAAPGKLIKVMITRVGAESVLSVWDPAPEFPAVNADPFADLEDDDFDHNGGRGLLLVRSLAIAWGCTATPDQGGKWVWARI</sequence>
<gene>
    <name evidence="3" type="ORF">GCM10023196_061420</name>
</gene>
<proteinExistence type="predicted"/>
<evidence type="ECO:0000313" key="3">
    <source>
        <dbReference type="EMBL" id="GAA4631551.1"/>
    </source>
</evidence>